<accession>A0A165RIQ9</accession>
<organism evidence="2 3">
    <name type="scientific">Neolentinus lepideus HHB14362 ss-1</name>
    <dbReference type="NCBI Taxonomy" id="1314782"/>
    <lineage>
        <taxon>Eukaryota</taxon>
        <taxon>Fungi</taxon>
        <taxon>Dikarya</taxon>
        <taxon>Basidiomycota</taxon>
        <taxon>Agaricomycotina</taxon>
        <taxon>Agaricomycetes</taxon>
        <taxon>Gloeophyllales</taxon>
        <taxon>Gloeophyllaceae</taxon>
        <taxon>Neolentinus</taxon>
    </lineage>
</organism>
<protein>
    <submittedName>
        <fullName evidence="2">Uncharacterized protein</fullName>
    </submittedName>
</protein>
<evidence type="ECO:0000313" key="2">
    <source>
        <dbReference type="EMBL" id="KZT23872.1"/>
    </source>
</evidence>
<feature type="region of interest" description="Disordered" evidence="1">
    <location>
        <begin position="204"/>
        <end position="284"/>
    </location>
</feature>
<sequence>MARVAMQWRQLISEDTSTLCCIGSRMRNLGLIPSTMPDASFLNILPMFYPRPSYEDDKWTVYPRKDVLCEHIFLEERCLVEREAATSAGRKDPGRPRYEDAYARLPRANVFDVHFRGDYVGPRAPPNYGPTMHTNTVSDLSFLSVSLVTSVNLVVRLRTTVLAMSSLLNQNAKEQVRLGSYLMRLWDATPSSFRSLRRFRPNDLLPDLEPPTESQSASSSAVSAFGGTDLSSIHSDDSDTPLSPPRSDRSAEALKSTVPSSLMADGSHWHSSDERKAGALLSPRPSKNRDYLVAAIRRFQNDSVDNQAAYGPVDPPHSEGETSNIQPEPHGPEARCARFTSNEWAAVLKGVDLGGILWYRSHDDDA</sequence>
<feature type="region of interest" description="Disordered" evidence="1">
    <location>
        <begin position="303"/>
        <end position="333"/>
    </location>
</feature>
<evidence type="ECO:0000313" key="3">
    <source>
        <dbReference type="Proteomes" id="UP000076761"/>
    </source>
</evidence>
<dbReference type="EMBL" id="KV425582">
    <property type="protein sequence ID" value="KZT23872.1"/>
    <property type="molecule type" value="Genomic_DNA"/>
</dbReference>
<proteinExistence type="predicted"/>
<keyword evidence="3" id="KW-1185">Reference proteome</keyword>
<dbReference type="AlphaFoldDB" id="A0A165RIQ9"/>
<evidence type="ECO:0000256" key="1">
    <source>
        <dbReference type="SAM" id="MobiDB-lite"/>
    </source>
</evidence>
<reference evidence="2 3" key="1">
    <citation type="journal article" date="2016" name="Mol. Biol. Evol.">
        <title>Comparative Genomics of Early-Diverging Mushroom-Forming Fungi Provides Insights into the Origins of Lignocellulose Decay Capabilities.</title>
        <authorList>
            <person name="Nagy L.G."/>
            <person name="Riley R."/>
            <person name="Tritt A."/>
            <person name="Adam C."/>
            <person name="Daum C."/>
            <person name="Floudas D."/>
            <person name="Sun H."/>
            <person name="Yadav J.S."/>
            <person name="Pangilinan J."/>
            <person name="Larsson K.H."/>
            <person name="Matsuura K."/>
            <person name="Barry K."/>
            <person name="Labutti K."/>
            <person name="Kuo R."/>
            <person name="Ohm R.A."/>
            <person name="Bhattacharya S.S."/>
            <person name="Shirouzu T."/>
            <person name="Yoshinaga Y."/>
            <person name="Martin F.M."/>
            <person name="Grigoriev I.V."/>
            <person name="Hibbett D.S."/>
        </authorList>
    </citation>
    <scope>NUCLEOTIDE SEQUENCE [LARGE SCALE GENOMIC DNA]</scope>
    <source>
        <strain evidence="2 3">HHB14362 ss-1</strain>
    </source>
</reference>
<feature type="compositionally biased region" description="Low complexity" evidence="1">
    <location>
        <begin position="214"/>
        <end position="224"/>
    </location>
</feature>
<gene>
    <name evidence="2" type="ORF">NEOLEDRAFT_1170563</name>
</gene>
<dbReference type="OrthoDB" id="3251810at2759"/>
<dbReference type="Proteomes" id="UP000076761">
    <property type="component" value="Unassembled WGS sequence"/>
</dbReference>
<feature type="compositionally biased region" description="Basic and acidic residues" evidence="1">
    <location>
        <begin position="267"/>
        <end position="277"/>
    </location>
</feature>
<dbReference type="InParanoid" id="A0A165RIQ9"/>
<name>A0A165RIQ9_9AGAM</name>